<gene>
    <name evidence="3" type="ORF">H8R27_13940</name>
</gene>
<dbReference type="InterPro" id="IPR028974">
    <property type="entry name" value="TSP_type-3_rpt"/>
</dbReference>
<dbReference type="RefSeq" id="WP_394368162.1">
    <property type="nucleotide sequence ID" value="NZ_JACRUN010000009.1"/>
</dbReference>
<name>A0ABR7J1S5_9FLAO</name>
<reference evidence="3 4" key="1">
    <citation type="submission" date="2020-08" db="EMBL/GenBank/DDBJ databases">
        <title>Description of novel Flavobacterium F-408 isolate.</title>
        <authorList>
            <person name="Saticioglu I.B."/>
            <person name="Duman M."/>
            <person name="Altun S."/>
        </authorList>
    </citation>
    <scope>NUCLEOTIDE SEQUENCE [LARGE SCALE GENOMIC DNA]</scope>
    <source>
        <strain evidence="3 4">F-408</strain>
    </source>
</reference>
<sequence>MITKYSKFKFGLLSLLTFFLVTSMYAENGKNTKSKKSSSIKNKESFSAKSKNNTTYKKLVAAPIISLDVTNITGAGGVNINTTACSSGWEILDNSNTGATSNFNSPDGVVMSMTVTLLNPQDGVNEQLSIGGSYAGVLVAGNGSQVLTITNDGSASTNTMRNVLDDLIYKDLATNPNTVVQRQVSVQVTDAIGQISNAPIAFFNVTKAANSGNTPGPLIVFTTGFTVDLFTGLDGSQDLGGTWVDVDGTGSLAGSIVTIASLPLGGSTFRYDVNAPLPCGTASTSVLVIKMDANELPLTSSSSCGVLETNYSNPLYSANSNDPIYIFNSGGNDGNLECPAGVDVATTYNWYKFNPATNSYANYALGSTRIQSNLPDGGYLVVRNDAGTITEGRAWIWNVASSNPNAGVDAIVCKGDTHSLNGSIGGLVQTFTHYDPVRRPFIIGPTTRISVRFNATHTYVSDLGFYFVDPSSTITIPLAVNQANTCNSGDNVSNLTFSNQGAPAYFNYCSPVVAPLTGTWNGYYTGTNPTDLPNNTNKLINWAPLYGIDANQGGWAVQIYDCVGADIGNLTGATIIFDDGFGNIVTYTSGSINVPINDNSCTQATASIYVVPSSPLVTVSQTLTINPSVGVNGSSGGWQWSYSVDGIAGPYAEFNNTTLTPNLVVNQNTWVKLTLDNSISSCNREDILFIQANPRSNAGLGTNLTASLIDPIITLANQLTGEDAGGVWTITAGSPGPGSFNAGAGTFDPALAGIGSYTFQYLVTGTAPCPNDIETFTVAILADNDGDGIDDSTDLDDDNDGILDTVEVGDTDGDTIPNSFEIDSDNDGCNDVNEAGFLDSDNNGTLGVTPDTVNGSGQITGDGGYTGTNANVTTAGSASAITTQPSNQSVISGNNATFTVANSGGSGVTTYQWQESTDGGTTWNNIVNAGIYSGATTNTLTLTAVTGANNGYDYRVIITESNFVCANVQSNAVDLIVNPAPDNDGDGVPDLTDLDDDNDGILDTVEDTNCASGPFVVENILNEVFETGTIGFPVPKGNLVGVPGIVGLLEAYNSNPGNSSTVNVGEYSSVIGFDGNLTKVINANGGGITDNLQMSSFVVKKNIDLVAGNVFTVSADFSLDMTTGGTSNEYGIALGAGGQDPIWGNDVPGVPDGVFLYGHGVSLIREPNSSGPAFTAPPRVTGWFRQKSTYYVADNGSGVLHLYANNEGYQYGPTGIPTSAPIIANAINFGPASNYPWLNNASLSVSVDQYVDNIVINVNHCDFDGDGVQNSFDLDSDNDGCNDVNEAGFLDSDNNGTLGATPDTVNGSGQITGDGGYTGTNLSVTTVDLDFDGDGLVGTCDTDDDNDGILDTTDPNDTNPDICGDSDGDGCDDCSVGT</sequence>
<feature type="non-terminal residue" evidence="3">
    <location>
        <position position="1378"/>
    </location>
</feature>
<proteinExistence type="predicted"/>
<dbReference type="Gene3D" id="2.60.40.10">
    <property type="entry name" value="Immunoglobulins"/>
    <property type="match status" value="1"/>
</dbReference>
<keyword evidence="4" id="KW-1185">Reference proteome</keyword>
<organism evidence="3 4">
    <name type="scientific">Flavobacterium bernardetii</name>
    <dbReference type="NCBI Taxonomy" id="2813823"/>
    <lineage>
        <taxon>Bacteria</taxon>
        <taxon>Pseudomonadati</taxon>
        <taxon>Bacteroidota</taxon>
        <taxon>Flavobacteriia</taxon>
        <taxon>Flavobacteriales</taxon>
        <taxon>Flavobacteriaceae</taxon>
        <taxon>Flavobacterium</taxon>
    </lineage>
</organism>
<comment type="caution">
    <text evidence="3">The sequence shown here is derived from an EMBL/GenBank/DDBJ whole genome shotgun (WGS) entry which is preliminary data.</text>
</comment>
<protein>
    <recommendedName>
        <fullName evidence="5">Ig-like domain-containing protein</fullName>
    </recommendedName>
</protein>
<dbReference type="EMBL" id="JACRUN010000009">
    <property type="protein sequence ID" value="MBC5835991.1"/>
    <property type="molecule type" value="Genomic_DNA"/>
</dbReference>
<evidence type="ECO:0000313" key="3">
    <source>
        <dbReference type="EMBL" id="MBC5835991.1"/>
    </source>
</evidence>
<evidence type="ECO:0000256" key="2">
    <source>
        <dbReference type="SAM" id="SignalP"/>
    </source>
</evidence>
<feature type="compositionally biased region" description="Low complexity" evidence="1">
    <location>
        <begin position="1349"/>
        <end position="1363"/>
    </location>
</feature>
<evidence type="ECO:0008006" key="5">
    <source>
        <dbReference type="Google" id="ProtNLM"/>
    </source>
</evidence>
<dbReference type="SUPFAM" id="SSF103647">
    <property type="entry name" value="TSP type-3 repeat"/>
    <property type="match status" value="1"/>
</dbReference>
<dbReference type="InterPro" id="IPR013783">
    <property type="entry name" value="Ig-like_fold"/>
</dbReference>
<evidence type="ECO:0000256" key="1">
    <source>
        <dbReference type="SAM" id="MobiDB-lite"/>
    </source>
</evidence>
<feature type="signal peptide" evidence="2">
    <location>
        <begin position="1"/>
        <end position="26"/>
    </location>
</feature>
<accession>A0ABR7J1S5</accession>
<dbReference type="Proteomes" id="UP000605990">
    <property type="component" value="Unassembled WGS sequence"/>
</dbReference>
<feature type="region of interest" description="Disordered" evidence="1">
    <location>
        <begin position="1343"/>
        <end position="1365"/>
    </location>
</feature>
<keyword evidence="2" id="KW-0732">Signal</keyword>
<evidence type="ECO:0000313" key="4">
    <source>
        <dbReference type="Proteomes" id="UP000605990"/>
    </source>
</evidence>
<feature type="chain" id="PRO_5046344002" description="Ig-like domain-containing protein" evidence="2">
    <location>
        <begin position="27"/>
        <end position="1378"/>
    </location>
</feature>